<dbReference type="PANTHER" id="PTHR46890:SF48">
    <property type="entry name" value="RNA-DIRECTED DNA POLYMERASE"/>
    <property type="match status" value="1"/>
</dbReference>
<evidence type="ECO:0000313" key="2">
    <source>
        <dbReference type="EMBL" id="KAG5523352.1"/>
    </source>
</evidence>
<protein>
    <recommendedName>
        <fullName evidence="1">Reverse transcriptase domain-containing protein</fullName>
    </recommendedName>
</protein>
<dbReference type="SUPFAM" id="SSF56672">
    <property type="entry name" value="DNA/RNA polymerases"/>
    <property type="match status" value="1"/>
</dbReference>
<gene>
    <name evidence="2" type="ORF">RHGRI_035240</name>
</gene>
<dbReference type="InterPro" id="IPR052343">
    <property type="entry name" value="Retrotransposon-Effector_Assoc"/>
</dbReference>
<dbReference type="InterPro" id="IPR000477">
    <property type="entry name" value="RT_dom"/>
</dbReference>
<dbReference type="PANTHER" id="PTHR46890">
    <property type="entry name" value="NON-LTR RETROLELEMENT REVERSE TRANSCRIPTASE-LIKE PROTEIN-RELATED"/>
    <property type="match status" value="1"/>
</dbReference>
<feature type="domain" description="Reverse transcriptase" evidence="1">
    <location>
        <begin position="232"/>
        <end position="505"/>
    </location>
</feature>
<proteinExistence type="predicted"/>
<organism evidence="2 3">
    <name type="scientific">Rhododendron griersonianum</name>
    <dbReference type="NCBI Taxonomy" id="479676"/>
    <lineage>
        <taxon>Eukaryota</taxon>
        <taxon>Viridiplantae</taxon>
        <taxon>Streptophyta</taxon>
        <taxon>Embryophyta</taxon>
        <taxon>Tracheophyta</taxon>
        <taxon>Spermatophyta</taxon>
        <taxon>Magnoliopsida</taxon>
        <taxon>eudicotyledons</taxon>
        <taxon>Gunneridae</taxon>
        <taxon>Pentapetalae</taxon>
        <taxon>asterids</taxon>
        <taxon>Ericales</taxon>
        <taxon>Ericaceae</taxon>
        <taxon>Ericoideae</taxon>
        <taxon>Rhodoreae</taxon>
        <taxon>Rhododendron</taxon>
    </lineage>
</organism>
<keyword evidence="3" id="KW-1185">Reference proteome</keyword>
<dbReference type="Proteomes" id="UP000823749">
    <property type="component" value="Chromosome 12"/>
</dbReference>
<name>A0AAV6I758_9ERIC</name>
<dbReference type="InterPro" id="IPR043502">
    <property type="entry name" value="DNA/RNA_pol_sf"/>
</dbReference>
<dbReference type="CDD" id="cd01650">
    <property type="entry name" value="RT_nLTR_like"/>
    <property type="match status" value="1"/>
</dbReference>
<dbReference type="EMBL" id="JACTNZ010000012">
    <property type="protein sequence ID" value="KAG5523352.1"/>
    <property type="molecule type" value="Genomic_DNA"/>
</dbReference>
<evidence type="ECO:0000313" key="3">
    <source>
        <dbReference type="Proteomes" id="UP000823749"/>
    </source>
</evidence>
<dbReference type="PROSITE" id="PS50878">
    <property type="entry name" value="RT_POL"/>
    <property type="match status" value="1"/>
</dbReference>
<dbReference type="Pfam" id="PF00078">
    <property type="entry name" value="RVT_1"/>
    <property type="match status" value="1"/>
</dbReference>
<dbReference type="AlphaFoldDB" id="A0AAV6I758"/>
<reference evidence="2" key="1">
    <citation type="submission" date="2020-08" db="EMBL/GenBank/DDBJ databases">
        <title>Plant Genome Project.</title>
        <authorList>
            <person name="Zhang R.-G."/>
        </authorList>
    </citation>
    <scope>NUCLEOTIDE SEQUENCE</scope>
    <source>
        <strain evidence="2">WSP0</strain>
        <tissue evidence="2">Leaf</tissue>
    </source>
</reference>
<comment type="caution">
    <text evidence="2">The sequence shown here is derived from an EMBL/GenBank/DDBJ whole genome shotgun (WGS) entry which is preliminary data.</text>
</comment>
<accession>A0AAV6I758</accession>
<evidence type="ECO:0000259" key="1">
    <source>
        <dbReference type="PROSITE" id="PS50878"/>
    </source>
</evidence>
<sequence>MWCTSEECGEVIAGAWCTDHRGSKQIILAQKLKKCREALKVWSRKRFGNNLEKIKELKSQLVFVQSKPFSNEIFLQEKAIKEELEITLLREEMYQHQRSRLNWIRYGDKNTSFFHATVTQRRQRNQLSKIRDSRGQWLTEEKEINGHLQDYFSSLFKASGSRDFNRVLRVVDNCITDEMNGLLTRMVSDPEIKEAAFQLGDLKAPGPNGFNGLFYQQFWDTVGLDVSKAVKEFFNDGSLLKDFNSTNLVLIPKVQFPESLSQLRPISLCNFCLKIITKVLANRLKRILKPVISPNQSAFVPGRMIQDSILVAHEAFHFLNRKKEGKESFMAVKLDFNKAYDRVEWAFLEAVMKKMGFADQWVTWVMECVSSVNFTVMANGEAKTNVCPEGGLRQGDPLSPYLFLLVKDVLSKLIQAGIDGEDLAGMRINRNCPTLSHIFFADDAILFLKAELKECCVIKGVLEEYGKASGQLISMAKSVNSEINLVADVIDRSGQWDISKMGREIPQKVVDAILKIPLPHVKRPDHLVWHFNSSGIYTVNLVTISLTKRFWRVKEKSPNRLSN</sequence>